<reference evidence="2" key="1">
    <citation type="submission" date="2020-10" db="EMBL/GenBank/DDBJ databases">
        <title>Mucilaginibacter mali sp. nov., isolated from rhizosphere soil of apple orchard.</title>
        <authorList>
            <person name="Lee J.-S."/>
            <person name="Kim H.S."/>
            <person name="Kim J.-S."/>
        </authorList>
    </citation>
    <scope>NUCLEOTIDE SEQUENCE</scope>
    <source>
        <strain evidence="2">KCTC 22746</strain>
    </source>
</reference>
<feature type="chain" id="PRO_5037595790" evidence="1">
    <location>
        <begin position="30"/>
        <end position="101"/>
    </location>
</feature>
<name>A0A929L010_9SPHI</name>
<keyword evidence="3" id="KW-1185">Reference proteome</keyword>
<feature type="signal peptide" evidence="1">
    <location>
        <begin position="1"/>
        <end position="29"/>
    </location>
</feature>
<dbReference type="RefSeq" id="WP_194112325.1">
    <property type="nucleotide sequence ID" value="NZ_JADFFL010000005.1"/>
</dbReference>
<comment type="caution">
    <text evidence="2">The sequence shown here is derived from an EMBL/GenBank/DDBJ whole genome shotgun (WGS) entry which is preliminary data.</text>
</comment>
<organism evidence="2 3">
    <name type="scientific">Mucilaginibacter myungsuensis</name>
    <dbReference type="NCBI Taxonomy" id="649104"/>
    <lineage>
        <taxon>Bacteria</taxon>
        <taxon>Pseudomonadati</taxon>
        <taxon>Bacteroidota</taxon>
        <taxon>Sphingobacteriia</taxon>
        <taxon>Sphingobacteriales</taxon>
        <taxon>Sphingobacteriaceae</taxon>
        <taxon>Mucilaginibacter</taxon>
    </lineage>
</organism>
<evidence type="ECO:0000256" key="1">
    <source>
        <dbReference type="SAM" id="SignalP"/>
    </source>
</evidence>
<dbReference type="AlphaFoldDB" id="A0A929L010"/>
<dbReference type="Proteomes" id="UP000622475">
    <property type="component" value="Unassembled WGS sequence"/>
</dbReference>
<sequence>MNKAYIIMRTMKMNLALAGLFVGVSAAFASNVHKPAKQATQQWKRNSSNVWSTMNLSNSCTLSNRVCKATFDATYDPNTASSYNDAISHAVSIDVPNGFSN</sequence>
<proteinExistence type="predicted"/>
<evidence type="ECO:0000313" key="2">
    <source>
        <dbReference type="EMBL" id="MBE9663098.1"/>
    </source>
</evidence>
<gene>
    <name evidence="2" type="ORF">IRJ16_14510</name>
</gene>
<keyword evidence="1" id="KW-0732">Signal</keyword>
<accession>A0A929L010</accession>
<protein>
    <submittedName>
        <fullName evidence="2">Uncharacterized protein</fullName>
    </submittedName>
</protein>
<dbReference type="EMBL" id="JADFFL010000005">
    <property type="protein sequence ID" value="MBE9663098.1"/>
    <property type="molecule type" value="Genomic_DNA"/>
</dbReference>
<evidence type="ECO:0000313" key="3">
    <source>
        <dbReference type="Proteomes" id="UP000622475"/>
    </source>
</evidence>